<keyword evidence="3" id="KW-1185">Reference proteome</keyword>
<evidence type="ECO:0000256" key="1">
    <source>
        <dbReference type="SAM" id="MobiDB-lite"/>
    </source>
</evidence>
<name>A0AAN8Q860_PATCE</name>
<sequence length="176" mass="19010">MIIQMMIMLMAILLPVTLFLLLLVYFYDELDGQSQSQQGARHGATLVSIRQELPACYGNTGTPNTAFSSDTGQFHGARTCINTGVTNPPNTHSNPDTRTDVDVPSSVEHPSAKRQPEPKPPGETAQQTGGEPPGTNHSDDPSSVNGQGVDQQKDIDLSPAQPNEMEPSVPYRENLI</sequence>
<feature type="compositionally biased region" description="Polar residues" evidence="1">
    <location>
        <begin position="141"/>
        <end position="150"/>
    </location>
</feature>
<evidence type="ECO:0000313" key="3">
    <source>
        <dbReference type="Proteomes" id="UP001347796"/>
    </source>
</evidence>
<dbReference type="EMBL" id="JAZGQO010000001">
    <property type="protein sequence ID" value="KAK6196183.1"/>
    <property type="molecule type" value="Genomic_DNA"/>
</dbReference>
<evidence type="ECO:0000313" key="2">
    <source>
        <dbReference type="EMBL" id="KAK6196183.1"/>
    </source>
</evidence>
<protein>
    <submittedName>
        <fullName evidence="2">Uncharacterized protein</fullName>
    </submittedName>
</protein>
<gene>
    <name evidence="2" type="ORF">SNE40_001457</name>
</gene>
<dbReference type="AlphaFoldDB" id="A0AAN8Q860"/>
<feature type="region of interest" description="Disordered" evidence="1">
    <location>
        <begin position="79"/>
        <end position="176"/>
    </location>
</feature>
<organism evidence="2 3">
    <name type="scientific">Patella caerulea</name>
    <name type="common">Rayed Mediterranean limpet</name>
    <dbReference type="NCBI Taxonomy" id="87958"/>
    <lineage>
        <taxon>Eukaryota</taxon>
        <taxon>Metazoa</taxon>
        <taxon>Spiralia</taxon>
        <taxon>Lophotrochozoa</taxon>
        <taxon>Mollusca</taxon>
        <taxon>Gastropoda</taxon>
        <taxon>Patellogastropoda</taxon>
        <taxon>Patelloidea</taxon>
        <taxon>Patellidae</taxon>
        <taxon>Patella</taxon>
    </lineage>
</organism>
<dbReference type="Proteomes" id="UP001347796">
    <property type="component" value="Unassembled WGS sequence"/>
</dbReference>
<comment type="caution">
    <text evidence="2">The sequence shown here is derived from an EMBL/GenBank/DDBJ whole genome shotgun (WGS) entry which is preliminary data.</text>
</comment>
<proteinExistence type="predicted"/>
<accession>A0AAN8Q860</accession>
<reference evidence="2 3" key="1">
    <citation type="submission" date="2024-01" db="EMBL/GenBank/DDBJ databases">
        <title>The genome of the rayed Mediterranean limpet Patella caerulea (Linnaeus, 1758).</title>
        <authorList>
            <person name="Anh-Thu Weber A."/>
            <person name="Halstead-Nussloch G."/>
        </authorList>
    </citation>
    <scope>NUCLEOTIDE SEQUENCE [LARGE SCALE GENOMIC DNA]</scope>
    <source>
        <strain evidence="2">AATW-2023a</strain>
        <tissue evidence="2">Whole specimen</tissue>
    </source>
</reference>
<feature type="compositionally biased region" description="Polar residues" evidence="1">
    <location>
        <begin position="80"/>
        <end position="94"/>
    </location>
</feature>